<evidence type="ECO:0000256" key="1">
    <source>
        <dbReference type="SAM" id="MobiDB-lite"/>
    </source>
</evidence>
<feature type="region of interest" description="Disordered" evidence="1">
    <location>
        <begin position="328"/>
        <end position="357"/>
    </location>
</feature>
<name>A0A513U881_SINCO</name>
<feature type="region of interest" description="Disordered" evidence="1">
    <location>
        <begin position="30"/>
        <end position="69"/>
    </location>
</feature>
<feature type="compositionally biased region" description="Low complexity" evidence="1">
    <location>
        <begin position="57"/>
        <end position="68"/>
    </location>
</feature>
<accession>A0A513U881</accession>
<sequence length="377" mass="42343">MTVLVNSKQWRMNRRHTLADSTESLSRVVFHRPRPNNSALPLKSSLKNGRMNKDTSLENSESMSSSSETAGVTINFTISTKDTATVNSSPLNSHTDISPLEETMAEKSLPWRDNSVVIPSPTHLVDSIPNDEPVIAQVPTWVNNLSYSHITETGSPYTSPQVTIIPQTKSKHNTVYSLFEPLPENEKYGNNKTEAAKSWNPSDYFPIPWGHNGDLEECPQVSPMVTENSERSCDMLHSTHTEQAPDHHHVIIPTNHHFHIDSENGSSCTTPHLTEVASAPDFHHWKALKKASMNEGLHRLQSDTMLIEMAFQEGVKNRVQEWLKLASDEEANDADDDDDDNDDDDDDDENDFVVNVDGLNDIEDLELELDKEMNLKP</sequence>
<organism evidence="2">
    <name type="scientific">Sinonovacula constricta</name>
    <name type="common">Razor clam</name>
    <dbReference type="NCBI Taxonomy" id="98310"/>
    <lineage>
        <taxon>Eukaryota</taxon>
        <taxon>Metazoa</taxon>
        <taxon>Spiralia</taxon>
        <taxon>Lophotrochozoa</taxon>
        <taxon>Mollusca</taxon>
        <taxon>Bivalvia</taxon>
        <taxon>Autobranchia</taxon>
        <taxon>Heteroconchia</taxon>
        <taxon>Euheterodonta</taxon>
        <taxon>Imparidentia</taxon>
        <taxon>Neoheterodontei</taxon>
        <taxon>Cardiida</taxon>
        <taxon>Tellinoidea</taxon>
        <taxon>Solecurtidae</taxon>
        <taxon>Sinonovacula</taxon>
    </lineage>
</organism>
<dbReference type="EMBL" id="MN052994">
    <property type="protein sequence ID" value="QDG10126.1"/>
    <property type="molecule type" value="mRNA"/>
</dbReference>
<dbReference type="AlphaFoldDB" id="A0A513U881"/>
<proteinExistence type="evidence at transcript level"/>
<reference evidence="2" key="1">
    <citation type="submission" date="2019-06" db="EMBL/GenBank/DDBJ databases">
        <authorList>
            <person name="Zhang H."/>
        </authorList>
    </citation>
    <scope>NUCLEOTIDE SEQUENCE</scope>
</reference>
<evidence type="ECO:0000313" key="2">
    <source>
        <dbReference type="EMBL" id="QDG10126.1"/>
    </source>
</evidence>
<feature type="compositionally biased region" description="Acidic residues" evidence="1">
    <location>
        <begin position="328"/>
        <end position="351"/>
    </location>
</feature>
<protein>
    <submittedName>
        <fullName evidence="2">Sodium/hydrogen exchanger 3-like protein</fullName>
    </submittedName>
</protein>